<dbReference type="KEGG" id="mgod:E7746_03195"/>
<evidence type="ECO:0000313" key="3">
    <source>
        <dbReference type="Proteomes" id="UP000297031"/>
    </source>
</evidence>
<dbReference type="InterPro" id="IPR023393">
    <property type="entry name" value="START-like_dom_sf"/>
</dbReference>
<dbReference type="Proteomes" id="UP000297031">
    <property type="component" value="Chromosome"/>
</dbReference>
<dbReference type="Pfam" id="PF19569">
    <property type="entry name" value="START_2"/>
    <property type="match status" value="1"/>
</dbReference>
<keyword evidence="3" id="KW-1185">Reference proteome</keyword>
<name>A0A4P7VMP2_9BACT</name>
<dbReference type="InterPro" id="IPR045736">
    <property type="entry name" value="START_2"/>
</dbReference>
<accession>A0A4P7VMP2</accession>
<organism evidence="2 3">
    <name type="scientific">Muribaculum gordoncarteri</name>
    <dbReference type="NCBI Taxonomy" id="2530390"/>
    <lineage>
        <taxon>Bacteria</taxon>
        <taxon>Pseudomonadati</taxon>
        <taxon>Bacteroidota</taxon>
        <taxon>Bacteroidia</taxon>
        <taxon>Bacteroidales</taxon>
        <taxon>Muribaculaceae</taxon>
        <taxon>Muribaculum</taxon>
    </lineage>
</organism>
<feature type="domain" description="START-like" evidence="1">
    <location>
        <begin position="2"/>
        <end position="125"/>
    </location>
</feature>
<evidence type="ECO:0000259" key="1">
    <source>
        <dbReference type="Pfam" id="PF19569"/>
    </source>
</evidence>
<dbReference type="AlphaFoldDB" id="A0A4P7VMP2"/>
<dbReference type="SUPFAM" id="SSF55961">
    <property type="entry name" value="Bet v1-like"/>
    <property type="match status" value="1"/>
</dbReference>
<protein>
    <submittedName>
        <fullName evidence="2">SRPBCC domain-containing protein</fullName>
    </submittedName>
</protein>
<dbReference type="Gene3D" id="3.30.530.20">
    <property type="match status" value="1"/>
</dbReference>
<evidence type="ECO:0000313" key="2">
    <source>
        <dbReference type="EMBL" id="QCD34955.1"/>
    </source>
</evidence>
<gene>
    <name evidence="2" type="ORF">E7746_03195</name>
</gene>
<sequence>MDKSKFQLEFEMRSVPVALLWNYISSINGLTEWFADEVSISGKTYTFSWDGQSQTAQLLSMRTEVSIRFRWSDDNSRCYFEMKISVNELTDETILTVTDFASEDEIEDAKELWTAQVDTLRRALGC</sequence>
<dbReference type="OrthoDB" id="667567at2"/>
<dbReference type="EMBL" id="CP039393">
    <property type="protein sequence ID" value="QCD34955.1"/>
    <property type="molecule type" value="Genomic_DNA"/>
</dbReference>
<proteinExistence type="predicted"/>
<reference evidence="2 3" key="1">
    <citation type="submission" date="2019-02" db="EMBL/GenBank/DDBJ databases">
        <title>Isolation and identification of novel species under the genus Muribaculum.</title>
        <authorList>
            <person name="Miyake S."/>
            <person name="Ding Y."/>
            <person name="Low A."/>
            <person name="Soh M."/>
            <person name="Seedorf H."/>
        </authorList>
    </citation>
    <scope>NUCLEOTIDE SEQUENCE [LARGE SCALE GENOMIC DNA]</scope>
    <source>
        <strain evidence="2 3">TLL-A4</strain>
    </source>
</reference>
<dbReference type="RefSeq" id="WP_136409811.1">
    <property type="nucleotide sequence ID" value="NZ_CP039393.1"/>
</dbReference>